<dbReference type="AlphaFoldDB" id="A0A2U2J7Q2"/>
<dbReference type="Gene3D" id="3.40.50.1460">
    <property type="match status" value="1"/>
</dbReference>
<protein>
    <recommendedName>
        <fullName evidence="4">Peptidase C14 caspase domain-containing protein</fullName>
    </recommendedName>
</protein>
<dbReference type="GO" id="GO:0004197">
    <property type="term" value="F:cysteine-type endopeptidase activity"/>
    <property type="evidence" value="ECO:0007669"/>
    <property type="project" value="TreeGrafter"/>
</dbReference>
<evidence type="ECO:0000313" key="3">
    <source>
        <dbReference type="Proteomes" id="UP000245670"/>
    </source>
</evidence>
<dbReference type="InterPro" id="IPR050452">
    <property type="entry name" value="Metacaspase"/>
</dbReference>
<dbReference type="GO" id="GO:0005737">
    <property type="term" value="C:cytoplasm"/>
    <property type="evidence" value="ECO:0007669"/>
    <property type="project" value="TreeGrafter"/>
</dbReference>
<dbReference type="Pfam" id="PF09136">
    <property type="entry name" value="Glucodextran_B"/>
    <property type="match status" value="1"/>
</dbReference>
<accession>A0A2U2J7Q2</accession>
<dbReference type="RefSeq" id="WP_109405743.1">
    <property type="nucleotide sequence ID" value="NZ_QFFG01000006.1"/>
</dbReference>
<dbReference type="EMBL" id="QFFG01000006">
    <property type="protein sequence ID" value="PWG04373.1"/>
    <property type="molecule type" value="Genomic_DNA"/>
</dbReference>
<dbReference type="PANTHER" id="PTHR48104:SF30">
    <property type="entry name" value="METACASPASE-1"/>
    <property type="match status" value="1"/>
</dbReference>
<evidence type="ECO:0000256" key="1">
    <source>
        <dbReference type="SAM" id="SignalP"/>
    </source>
</evidence>
<dbReference type="InterPro" id="IPR029030">
    <property type="entry name" value="Caspase-like_dom_sf"/>
</dbReference>
<sequence length="1143" mass="129994">MKLLKKILLLSFFITSATFSQSSNNVYQENFSSKGSWPTGSNDIRELNVFNGRYYFEHKRNEKSWRILTSKFDLDTSKDFELETSIQKISGTDNYGICFLYDFKDGNNYRELAITSNGHFRVSKNIGGSFSNIKAWTKSSKIKTGNYGVNELKITKKSNTITFYINGSSVHSMSHDSFVGRQMGIMLYRNQKISVDYIKAVQKSSNNNNNNNNNNSYKTKTIVYDSFYSNRNNWAISNGEKASLEIKNSKYYFQYTGDKGWTTTKGFNFDTSRDFKVEASFQKVSGVKNNGFGLVFGRKDGSNQHQFLINALGSYSIDKYEDGNLNTLVNWTKSSSIKKENYSTNILKIEKRGSKFYYFVNNSLVHTASYMKVYGNRYGFSIFDPQKIAVDYISISYLGDDPNNNNIFKDDTKLKGDLLFSDNFDSSNINKWTERNDENTEFRLSNGKYYVRHKRKDKGWSTNISKYFDSSNDFEIETKIDKISGVTNNAYGLMWGLKDSSSFRFYLASSGYYKIVRVINGNEEVIVKWTKSSSVNQNNGASNILKVKRDGEYYKFYINNRYITRIDFEPFFGDRIGYVVYNDQEIAVDYLKIYSSKKKNNTDIVTTKTLTLPVLDNFNGNTNGWNLEDSDDYSAAIVNGKFRLHKKKKGGIFISRNVNIDTSKDFIIETSIARVTNSSSGLYGITFGRKNSSNEYSFLLSGNGSYMFRKFDNDKYKKIIPFTETSAIKTGLNDYNKIKIVKAGQLLRFFINGQYVNETAFEGFFGNKFGYTIYYDKKLSVDYLDIKYQSASFNNPPVVVITSPNVEQKRGFKIVEAKRIQVRGRATDTDGIFEITVNGVEANVSDDGTFTANVPLKYGKNDLIVTATDMKQSSSTKTFTIKRKSKNIDNTIITNNDPKDKIDVGFGKYYALIIGVSDYKDESIVDLNGEPTKDADALANVLTTKYSFSRQNVTVLKNPTENQIIKEFYNLRKKVGPNDNLVIFYAGHGNYDEASEKGYWMPSDAEMEFEGNVILNTSIVSYIKSINSKHTLLIADACFSGSILTKTRSFSKASNAVKAKYALPSRRAITSGTLTTVPNKSVFMKYLLKRLRENSNTYLSAGQLFNMIEDPVINNTSGNNKPQYAPISRTGDEGGDFIFIKRQ</sequence>
<feature type="chain" id="PRO_5015588758" description="Peptidase C14 caspase domain-containing protein" evidence="1">
    <location>
        <begin position="23"/>
        <end position="1143"/>
    </location>
</feature>
<feature type="signal peptide" evidence="1">
    <location>
        <begin position="1"/>
        <end position="22"/>
    </location>
</feature>
<reference evidence="2 3" key="1">
    <citation type="submission" date="2018-05" db="EMBL/GenBank/DDBJ databases">
        <title>Polaribacter aquimarinus sp. nov., isolated from sediment in a sediment of sea.</title>
        <authorList>
            <person name="Lu D."/>
        </authorList>
    </citation>
    <scope>NUCLEOTIDE SEQUENCE [LARGE SCALE GENOMIC DNA]</scope>
    <source>
        <strain evidence="2 3">ZY113</strain>
    </source>
</reference>
<name>A0A2U2J7Q2_9FLAO</name>
<gene>
    <name evidence="2" type="ORF">DIS07_13285</name>
</gene>
<comment type="caution">
    <text evidence="2">The sequence shown here is derived from an EMBL/GenBank/DDBJ whole genome shotgun (WGS) entry which is preliminary data.</text>
</comment>
<keyword evidence="3" id="KW-1185">Reference proteome</keyword>
<dbReference type="OrthoDB" id="976443at2"/>
<organism evidence="2 3">
    <name type="scientific">Polaribacter aquimarinus</name>
    <dbReference type="NCBI Taxonomy" id="2100726"/>
    <lineage>
        <taxon>Bacteria</taxon>
        <taxon>Pseudomonadati</taxon>
        <taxon>Bacteroidota</taxon>
        <taxon>Flavobacteriia</taxon>
        <taxon>Flavobacteriales</taxon>
        <taxon>Flavobacteriaceae</taxon>
    </lineage>
</organism>
<proteinExistence type="predicted"/>
<dbReference type="Gene3D" id="2.60.120.560">
    <property type="entry name" value="Exo-inulinase, domain 1"/>
    <property type="match status" value="4"/>
</dbReference>
<keyword evidence="1" id="KW-0732">Signal</keyword>
<evidence type="ECO:0000313" key="2">
    <source>
        <dbReference type="EMBL" id="PWG04373.1"/>
    </source>
</evidence>
<dbReference type="SUPFAM" id="SSF52129">
    <property type="entry name" value="Caspase-like"/>
    <property type="match status" value="1"/>
</dbReference>
<dbReference type="Gene3D" id="2.60.40.10">
    <property type="entry name" value="Immunoglobulins"/>
    <property type="match status" value="1"/>
</dbReference>
<dbReference type="Proteomes" id="UP000245670">
    <property type="component" value="Unassembled WGS sequence"/>
</dbReference>
<dbReference type="GO" id="GO:0006508">
    <property type="term" value="P:proteolysis"/>
    <property type="evidence" value="ECO:0007669"/>
    <property type="project" value="TreeGrafter"/>
</dbReference>
<evidence type="ECO:0008006" key="4">
    <source>
        <dbReference type="Google" id="ProtNLM"/>
    </source>
</evidence>
<dbReference type="PANTHER" id="PTHR48104">
    <property type="entry name" value="METACASPASE-4"/>
    <property type="match status" value="1"/>
</dbReference>
<dbReference type="InterPro" id="IPR013783">
    <property type="entry name" value="Ig-like_fold"/>
</dbReference>